<dbReference type="EnsemblPlants" id="AES64365">
    <property type="protein sequence ID" value="AES64365"/>
    <property type="gene ID" value="MTR_2g021560"/>
</dbReference>
<feature type="compositionally biased region" description="Acidic residues" evidence="1">
    <location>
        <begin position="91"/>
        <end position="181"/>
    </location>
</feature>
<dbReference type="SMART" id="SM00256">
    <property type="entry name" value="FBOX"/>
    <property type="match status" value="1"/>
</dbReference>
<reference evidence="5" key="3">
    <citation type="submission" date="2015-04" db="UniProtKB">
        <authorList>
            <consortium name="EnsemblPlants"/>
        </authorList>
    </citation>
    <scope>IDENTIFICATION</scope>
    <source>
        <strain evidence="5">cv. Jemalong A17</strain>
    </source>
</reference>
<dbReference type="Gramene" id="rna8117">
    <property type="protein sequence ID" value="RHN72410.1"/>
    <property type="gene ID" value="gene8117"/>
</dbReference>
<sequence length="277" mass="31317">MVEATMESPSTILPDELIIEILFRVESSNPFQLMCVCKLWNSLILDPQFMKKHVGRSLTEIKDLHNKAKEHYIAFQSQIVGNNPIMPQEQVDGDDHEDEDEEAAAEEEGDEGEEGNEQVDGDDHEDEDDYDKDEDEEAAEEEGDEGEEGNEQVDGDDHEDEDDYDKDEDEDEEAAEEEVDEAEKGNDNEEGKEEDAEEEDKEKKLLMNIVAQLDVVLGNVVGQLNILDTIKVSQLDDMLVKTIRANLLAQLDRVKCLKSFLEVYLESPTSSFSSSQL</sequence>
<evidence type="ECO:0000313" key="3">
    <source>
        <dbReference type="EMBL" id="AES64365.2"/>
    </source>
</evidence>
<dbReference type="Pfam" id="PF12937">
    <property type="entry name" value="F-box-like"/>
    <property type="match status" value="1"/>
</dbReference>
<evidence type="ECO:0000313" key="6">
    <source>
        <dbReference type="Proteomes" id="UP000002051"/>
    </source>
</evidence>
<accession>A0A0C3UZ26</accession>
<dbReference type="Proteomes" id="UP000265566">
    <property type="component" value="Chromosome 2"/>
</dbReference>
<name>G7IKF9_MEDTR</name>
<dbReference type="Gene3D" id="1.20.1280.50">
    <property type="match status" value="1"/>
</dbReference>
<dbReference type="eggNOG" id="ENOG502QPW5">
    <property type="taxonomic scope" value="Eukaryota"/>
</dbReference>
<feature type="compositionally biased region" description="Acidic residues" evidence="1">
    <location>
        <begin position="190"/>
        <end position="200"/>
    </location>
</feature>
<feature type="region of interest" description="Disordered" evidence="1">
    <location>
        <begin position="79"/>
        <end position="200"/>
    </location>
</feature>
<organism evidence="3 6">
    <name type="scientific">Medicago truncatula</name>
    <name type="common">Barrel medic</name>
    <name type="synonym">Medicago tribuloides</name>
    <dbReference type="NCBI Taxonomy" id="3880"/>
    <lineage>
        <taxon>Eukaryota</taxon>
        <taxon>Viridiplantae</taxon>
        <taxon>Streptophyta</taxon>
        <taxon>Embryophyta</taxon>
        <taxon>Tracheophyta</taxon>
        <taxon>Spermatophyta</taxon>
        <taxon>Magnoliopsida</taxon>
        <taxon>eudicotyledons</taxon>
        <taxon>Gunneridae</taxon>
        <taxon>Pentapetalae</taxon>
        <taxon>rosids</taxon>
        <taxon>fabids</taxon>
        <taxon>Fabales</taxon>
        <taxon>Fabaceae</taxon>
        <taxon>Papilionoideae</taxon>
        <taxon>50 kb inversion clade</taxon>
        <taxon>NPAAA clade</taxon>
        <taxon>Hologalegina</taxon>
        <taxon>IRL clade</taxon>
        <taxon>Trifolieae</taxon>
        <taxon>Medicago</taxon>
    </lineage>
</organism>
<accession>G7IKF9</accession>
<protein>
    <submittedName>
        <fullName evidence="3">F-box-like protein</fullName>
    </submittedName>
    <submittedName>
        <fullName evidence="4">Putative F-box domain-containing protein</fullName>
    </submittedName>
</protein>
<dbReference type="HOGENOM" id="CLU_097329_0_0_1"/>
<evidence type="ECO:0000256" key="1">
    <source>
        <dbReference type="SAM" id="MobiDB-lite"/>
    </source>
</evidence>
<dbReference type="SUPFAM" id="SSF81383">
    <property type="entry name" value="F-box domain"/>
    <property type="match status" value="1"/>
</dbReference>
<dbReference type="AlphaFoldDB" id="G7IKF9"/>
<dbReference type="Proteomes" id="UP000002051">
    <property type="component" value="Chromosome 2"/>
</dbReference>
<dbReference type="InterPro" id="IPR036047">
    <property type="entry name" value="F-box-like_dom_sf"/>
</dbReference>
<dbReference type="InterPro" id="IPR001810">
    <property type="entry name" value="F-box_dom"/>
</dbReference>
<proteinExistence type="predicted"/>
<reference evidence="4" key="4">
    <citation type="journal article" date="2018" name="Nat. Plants">
        <title>Whole-genome landscape of Medicago truncatula symbiotic genes.</title>
        <authorList>
            <person name="Pecrix Y."/>
            <person name="Gamas P."/>
            <person name="Carrere S."/>
        </authorList>
    </citation>
    <scope>NUCLEOTIDE SEQUENCE</scope>
    <source>
        <tissue evidence="4">Leaves</tissue>
    </source>
</reference>
<evidence type="ECO:0000313" key="4">
    <source>
        <dbReference type="EMBL" id="RHN72410.1"/>
    </source>
</evidence>
<gene>
    <name evidence="3" type="ordered locus">MTR_2g021560</name>
    <name evidence="4" type="ORF">MtrunA17_Chr2g0287351</name>
</gene>
<feature type="domain" description="F-box" evidence="2">
    <location>
        <begin position="7"/>
        <end position="53"/>
    </location>
</feature>
<dbReference type="PaxDb" id="3880-AES64365"/>
<reference evidence="3 6" key="2">
    <citation type="journal article" date="2014" name="BMC Genomics">
        <title>An improved genome release (version Mt4.0) for the model legume Medicago truncatula.</title>
        <authorList>
            <person name="Tang H."/>
            <person name="Krishnakumar V."/>
            <person name="Bidwell S."/>
            <person name="Rosen B."/>
            <person name="Chan A."/>
            <person name="Zhou S."/>
            <person name="Gentzbittel L."/>
            <person name="Childs K.L."/>
            <person name="Yandell M."/>
            <person name="Gundlach H."/>
            <person name="Mayer K.F."/>
            <person name="Schwartz D.C."/>
            <person name="Town C.D."/>
        </authorList>
    </citation>
    <scope>GENOME REANNOTATION</scope>
    <source>
        <strain evidence="5 6">cv. Jemalong A17</strain>
    </source>
</reference>
<evidence type="ECO:0000259" key="2">
    <source>
        <dbReference type="PROSITE" id="PS50181"/>
    </source>
</evidence>
<reference evidence="3 6" key="1">
    <citation type="journal article" date="2011" name="Nature">
        <title>The Medicago genome provides insight into the evolution of rhizobial symbioses.</title>
        <authorList>
            <person name="Young N.D."/>
            <person name="Debelle F."/>
            <person name="Oldroyd G.E."/>
            <person name="Geurts R."/>
            <person name="Cannon S.B."/>
            <person name="Udvardi M.K."/>
            <person name="Benedito V.A."/>
            <person name="Mayer K.F."/>
            <person name="Gouzy J."/>
            <person name="Schoof H."/>
            <person name="Van de Peer Y."/>
            <person name="Proost S."/>
            <person name="Cook D.R."/>
            <person name="Meyers B.C."/>
            <person name="Spannagl M."/>
            <person name="Cheung F."/>
            <person name="De Mita S."/>
            <person name="Krishnakumar V."/>
            <person name="Gundlach H."/>
            <person name="Zhou S."/>
            <person name="Mudge J."/>
            <person name="Bharti A.K."/>
            <person name="Murray J.D."/>
            <person name="Naoumkina M.A."/>
            <person name="Rosen B."/>
            <person name="Silverstein K.A."/>
            <person name="Tang H."/>
            <person name="Rombauts S."/>
            <person name="Zhao P.X."/>
            <person name="Zhou P."/>
            <person name="Barbe V."/>
            <person name="Bardou P."/>
            <person name="Bechner M."/>
            <person name="Bellec A."/>
            <person name="Berger A."/>
            <person name="Berges H."/>
            <person name="Bidwell S."/>
            <person name="Bisseling T."/>
            <person name="Choisne N."/>
            <person name="Couloux A."/>
            <person name="Denny R."/>
            <person name="Deshpande S."/>
            <person name="Dai X."/>
            <person name="Doyle J.J."/>
            <person name="Dudez A.M."/>
            <person name="Farmer A.D."/>
            <person name="Fouteau S."/>
            <person name="Franken C."/>
            <person name="Gibelin C."/>
            <person name="Gish J."/>
            <person name="Goldstein S."/>
            <person name="Gonzalez A.J."/>
            <person name="Green P.J."/>
            <person name="Hallab A."/>
            <person name="Hartog M."/>
            <person name="Hua A."/>
            <person name="Humphray S.J."/>
            <person name="Jeong D.H."/>
            <person name="Jing Y."/>
            <person name="Jocker A."/>
            <person name="Kenton S.M."/>
            <person name="Kim D.J."/>
            <person name="Klee K."/>
            <person name="Lai H."/>
            <person name="Lang C."/>
            <person name="Lin S."/>
            <person name="Macmil S.L."/>
            <person name="Magdelenat G."/>
            <person name="Matthews L."/>
            <person name="McCorrison J."/>
            <person name="Monaghan E.L."/>
            <person name="Mun J.H."/>
            <person name="Najar F.Z."/>
            <person name="Nicholson C."/>
            <person name="Noirot C."/>
            <person name="O'Bleness M."/>
            <person name="Paule C.R."/>
            <person name="Poulain J."/>
            <person name="Prion F."/>
            <person name="Qin B."/>
            <person name="Qu C."/>
            <person name="Retzel E.F."/>
            <person name="Riddle C."/>
            <person name="Sallet E."/>
            <person name="Samain S."/>
            <person name="Samson N."/>
            <person name="Sanders I."/>
            <person name="Saurat O."/>
            <person name="Scarpelli C."/>
            <person name="Schiex T."/>
            <person name="Segurens B."/>
            <person name="Severin A.J."/>
            <person name="Sherrier D.J."/>
            <person name="Shi R."/>
            <person name="Sims S."/>
            <person name="Singer S.R."/>
            <person name="Sinharoy S."/>
            <person name="Sterck L."/>
            <person name="Viollet A."/>
            <person name="Wang B.B."/>
            <person name="Wang K."/>
            <person name="Wang M."/>
            <person name="Wang X."/>
            <person name="Warfsmann J."/>
            <person name="Weissenbach J."/>
            <person name="White D.D."/>
            <person name="White J.D."/>
            <person name="Wiley G.B."/>
            <person name="Wincker P."/>
            <person name="Xing Y."/>
            <person name="Yang L."/>
            <person name="Yao Z."/>
            <person name="Ying F."/>
            <person name="Zhai J."/>
            <person name="Zhou L."/>
            <person name="Zuber A."/>
            <person name="Denarie J."/>
            <person name="Dixon R.A."/>
            <person name="May G.D."/>
            <person name="Schwartz D.C."/>
            <person name="Rogers J."/>
            <person name="Quetier F."/>
            <person name="Town C.D."/>
            <person name="Roe B.A."/>
        </authorList>
    </citation>
    <scope>NUCLEOTIDE SEQUENCE [LARGE SCALE GENOMIC DNA]</scope>
    <source>
        <strain evidence="3">A17</strain>
        <strain evidence="5 6">cv. Jemalong A17</strain>
    </source>
</reference>
<dbReference type="EMBL" id="PSQE01000002">
    <property type="protein sequence ID" value="RHN72410.1"/>
    <property type="molecule type" value="Genomic_DNA"/>
</dbReference>
<dbReference type="EMBL" id="CM001218">
    <property type="protein sequence ID" value="AES64365.2"/>
    <property type="molecule type" value="Genomic_DNA"/>
</dbReference>
<dbReference type="PROSITE" id="PS50181">
    <property type="entry name" value="FBOX"/>
    <property type="match status" value="1"/>
</dbReference>
<evidence type="ECO:0000313" key="5">
    <source>
        <dbReference type="EnsemblPlants" id="AES64365"/>
    </source>
</evidence>
<keyword evidence="6" id="KW-1185">Reference proteome</keyword>